<evidence type="ECO:0000313" key="5">
    <source>
        <dbReference type="Proteomes" id="UP000252266"/>
    </source>
</evidence>
<feature type="region of interest" description="Disordered" evidence="1">
    <location>
        <begin position="1"/>
        <end position="51"/>
    </location>
</feature>
<reference evidence="2 5" key="1">
    <citation type="submission" date="2014-07" db="EMBL/GenBank/DDBJ databases">
        <title>Draft genome sequence of Thalassospira xiamenensis IB13.</title>
        <authorList>
            <person name="Lai Q."/>
            <person name="Shao Z."/>
        </authorList>
    </citation>
    <scope>NUCLEOTIDE SEQUENCE [LARGE SCALE GENOMIC DNA]</scope>
    <source>
        <strain evidence="2 5">IB13</strain>
    </source>
</reference>
<proteinExistence type="predicted"/>
<reference evidence="3 4" key="2">
    <citation type="submission" date="2017-08" db="EMBL/GenBank/DDBJ databases">
        <authorList>
            <person name="de Groot N.N."/>
        </authorList>
    </citation>
    <scope>NUCLEOTIDE SEQUENCE [LARGE SCALE GENOMIC DNA]</scope>
    <source>
        <strain evidence="3 4">USBA 78</strain>
    </source>
</reference>
<evidence type="ECO:0000313" key="3">
    <source>
        <dbReference type="EMBL" id="SOC14958.1"/>
    </source>
</evidence>
<accession>A0A154KP29</accession>
<evidence type="ECO:0000256" key="1">
    <source>
        <dbReference type="SAM" id="MobiDB-lite"/>
    </source>
</evidence>
<dbReference type="RefSeq" id="WP_062961305.1">
    <property type="nucleotide sequence ID" value="NZ_JALLPZ010000002.1"/>
</dbReference>
<dbReference type="AlphaFoldDB" id="A0A154KP29"/>
<sequence length="92" mass="10066">MANKSASSGQASYDPGYLAGPKPLAPIPRYEPGSSPDRYRPDERVHDSDADSFSVAGIEGKIDRRKVNIANRIVDTDPGQALRVIRNWLAQD</sequence>
<dbReference type="EMBL" id="JPWJ01000001">
    <property type="protein sequence ID" value="RCK53373.1"/>
    <property type="molecule type" value="Genomic_DNA"/>
</dbReference>
<feature type="compositionally biased region" description="Basic and acidic residues" evidence="1">
    <location>
        <begin position="37"/>
        <end position="49"/>
    </location>
</feature>
<feature type="compositionally biased region" description="Polar residues" evidence="1">
    <location>
        <begin position="1"/>
        <end position="11"/>
    </location>
</feature>
<dbReference type="EMBL" id="OBMM01000002">
    <property type="protein sequence ID" value="SOC14958.1"/>
    <property type="molecule type" value="Genomic_DNA"/>
</dbReference>
<evidence type="ECO:0000313" key="2">
    <source>
        <dbReference type="EMBL" id="RCK53373.1"/>
    </source>
</evidence>
<evidence type="ECO:0000313" key="4">
    <source>
        <dbReference type="Proteomes" id="UP000219068"/>
    </source>
</evidence>
<name>A0A154KP29_9PROT</name>
<dbReference type="Proteomes" id="UP000219068">
    <property type="component" value="Unassembled WGS sequence"/>
</dbReference>
<gene>
    <name evidence="3" type="ORF">SAMN05428964_10234</name>
    <name evidence="2" type="ORF">TH44_04080</name>
</gene>
<organism evidence="2 5">
    <name type="scientific">Thalassospira xiamenensis</name>
    <dbReference type="NCBI Taxonomy" id="220697"/>
    <lineage>
        <taxon>Bacteria</taxon>
        <taxon>Pseudomonadati</taxon>
        <taxon>Pseudomonadota</taxon>
        <taxon>Alphaproteobacteria</taxon>
        <taxon>Rhodospirillales</taxon>
        <taxon>Thalassospiraceae</taxon>
        <taxon>Thalassospira</taxon>
    </lineage>
</organism>
<protein>
    <submittedName>
        <fullName evidence="2">Uncharacterized protein</fullName>
    </submittedName>
</protein>
<dbReference type="Proteomes" id="UP000252266">
    <property type="component" value="Unassembled WGS sequence"/>
</dbReference>